<feature type="compositionally biased region" description="Polar residues" evidence="2">
    <location>
        <begin position="39"/>
        <end position="49"/>
    </location>
</feature>
<dbReference type="PROSITE" id="PS50835">
    <property type="entry name" value="IG_LIKE"/>
    <property type="match status" value="1"/>
</dbReference>
<feature type="region of interest" description="Disordered" evidence="2">
    <location>
        <begin position="1"/>
        <end position="49"/>
    </location>
</feature>
<dbReference type="GO" id="GO:0030288">
    <property type="term" value="C:outer membrane-bounded periplasmic space"/>
    <property type="evidence" value="ECO:0007669"/>
    <property type="project" value="TreeGrafter"/>
</dbReference>
<dbReference type="SUPFAM" id="SSF53187">
    <property type="entry name" value="Zn-dependent exopeptidases"/>
    <property type="match status" value="1"/>
</dbReference>
<comment type="caution">
    <text evidence="4">The sequence shown here is derived from an EMBL/GenBank/DDBJ whole genome shotgun (WGS) entry which is preliminary data.</text>
</comment>
<feature type="domain" description="Ig-like" evidence="3">
    <location>
        <begin position="63"/>
        <end position="152"/>
    </location>
</feature>
<feature type="compositionally biased region" description="Low complexity" evidence="2">
    <location>
        <begin position="1"/>
        <end position="36"/>
    </location>
</feature>
<dbReference type="InterPro" id="IPR002508">
    <property type="entry name" value="MurNAc-LAA_cat"/>
</dbReference>
<keyword evidence="1" id="KW-0378">Hydrolase</keyword>
<dbReference type="GO" id="GO:0009253">
    <property type="term" value="P:peptidoglycan catabolic process"/>
    <property type="evidence" value="ECO:0007669"/>
    <property type="project" value="InterPro"/>
</dbReference>
<evidence type="ECO:0000256" key="1">
    <source>
        <dbReference type="ARBA" id="ARBA00022801"/>
    </source>
</evidence>
<name>A0A3D4SX01_9CORY</name>
<evidence type="ECO:0000259" key="3">
    <source>
        <dbReference type="PROSITE" id="PS50835"/>
    </source>
</evidence>
<evidence type="ECO:0000313" key="4">
    <source>
        <dbReference type="EMBL" id="HCT13762.1"/>
    </source>
</evidence>
<sequence>MGDGGTATTTTVTATAAGDNTAAAPSPTLPGTTPPTKENPVTTPGTDNSALAALKGRTVYLDPGHAGTAPPAELTADDGRGATKPCNTSGTASDAGWPEHTFTWEISQQLKSVLESAGATVLLSRDDDTGRADCIDERTRRENASAADVVVSLHADGAGPGNTGFHISSITDPLPQNLPDESSRLAATVRDAMVGAGLAPSNYLGTDGLHPRADLTGLNLSSKPKILIEFGNMRDLGDLAELQSPDGRQKRAEAVAHGLADYLS</sequence>
<dbReference type="PANTHER" id="PTHR30404:SF0">
    <property type="entry name" value="N-ACETYLMURAMOYL-L-ALANINE AMIDASE AMIC"/>
    <property type="match status" value="1"/>
</dbReference>
<dbReference type="CDD" id="cd02696">
    <property type="entry name" value="MurNAc-LAA"/>
    <property type="match status" value="1"/>
</dbReference>
<dbReference type="AlphaFoldDB" id="A0A3D4SX01"/>
<dbReference type="InterPro" id="IPR007110">
    <property type="entry name" value="Ig-like_dom"/>
</dbReference>
<dbReference type="Proteomes" id="UP000261739">
    <property type="component" value="Unassembled WGS sequence"/>
</dbReference>
<evidence type="ECO:0000313" key="5">
    <source>
        <dbReference type="Proteomes" id="UP000261739"/>
    </source>
</evidence>
<dbReference type="STRING" id="863239.GCA_000213935_01877"/>
<dbReference type="SMART" id="SM00646">
    <property type="entry name" value="Ami_3"/>
    <property type="match status" value="1"/>
</dbReference>
<evidence type="ECO:0000256" key="2">
    <source>
        <dbReference type="SAM" id="MobiDB-lite"/>
    </source>
</evidence>
<dbReference type="PANTHER" id="PTHR30404">
    <property type="entry name" value="N-ACETYLMURAMOYL-L-ALANINE AMIDASE"/>
    <property type="match status" value="1"/>
</dbReference>
<protein>
    <submittedName>
        <fullName evidence="4">N-acetylmuramoyl-L-alanine amidase</fullName>
    </submittedName>
</protein>
<dbReference type="EMBL" id="DQID01000082">
    <property type="protein sequence ID" value="HCT13762.1"/>
    <property type="molecule type" value="Genomic_DNA"/>
</dbReference>
<dbReference type="Gene3D" id="3.40.630.40">
    <property type="entry name" value="Zn-dependent exopeptidases"/>
    <property type="match status" value="1"/>
</dbReference>
<feature type="region of interest" description="Disordered" evidence="2">
    <location>
        <begin position="62"/>
        <end position="97"/>
    </location>
</feature>
<accession>A0A3D4SX01</accession>
<proteinExistence type="predicted"/>
<organism evidence="4 5">
    <name type="scientific">Corynebacterium nuruki</name>
    <dbReference type="NCBI Taxonomy" id="1032851"/>
    <lineage>
        <taxon>Bacteria</taxon>
        <taxon>Bacillati</taxon>
        <taxon>Actinomycetota</taxon>
        <taxon>Actinomycetes</taxon>
        <taxon>Mycobacteriales</taxon>
        <taxon>Corynebacteriaceae</taxon>
        <taxon>Corynebacterium</taxon>
    </lineage>
</organism>
<gene>
    <name evidence="4" type="ORF">DIW82_02910</name>
</gene>
<dbReference type="GO" id="GO:0008745">
    <property type="term" value="F:N-acetylmuramoyl-L-alanine amidase activity"/>
    <property type="evidence" value="ECO:0007669"/>
    <property type="project" value="InterPro"/>
</dbReference>
<dbReference type="InterPro" id="IPR050695">
    <property type="entry name" value="N-acetylmuramoyl_amidase_3"/>
</dbReference>
<dbReference type="Pfam" id="PF01520">
    <property type="entry name" value="Amidase_3"/>
    <property type="match status" value="1"/>
</dbReference>
<reference evidence="4 5" key="1">
    <citation type="journal article" date="2018" name="Nat. Biotechnol.">
        <title>A standardized bacterial taxonomy based on genome phylogeny substantially revises the tree of life.</title>
        <authorList>
            <person name="Parks D.H."/>
            <person name="Chuvochina M."/>
            <person name="Waite D.W."/>
            <person name="Rinke C."/>
            <person name="Skarshewski A."/>
            <person name="Chaumeil P.A."/>
            <person name="Hugenholtz P."/>
        </authorList>
    </citation>
    <scope>NUCLEOTIDE SEQUENCE [LARGE SCALE GENOMIC DNA]</scope>
    <source>
        <strain evidence="4">UBA11247</strain>
    </source>
</reference>